<dbReference type="eggNOG" id="COG1749">
    <property type="taxonomic scope" value="Bacteria"/>
</dbReference>
<dbReference type="EnsemblBacteria" id="BAC09974">
    <property type="protein sequence ID" value="BAC09974"/>
    <property type="gene ID" value="BAC09974"/>
</dbReference>
<dbReference type="PATRIC" id="fig|197221.4.peg.2545"/>
<organism evidence="1 2">
    <name type="scientific">Thermosynechococcus vestitus (strain NIES-2133 / IAM M-273 / BP-1)</name>
    <dbReference type="NCBI Taxonomy" id="197221"/>
    <lineage>
        <taxon>Bacteria</taxon>
        <taxon>Bacillati</taxon>
        <taxon>Cyanobacteriota</taxon>
        <taxon>Cyanophyceae</taxon>
        <taxon>Acaryochloridales</taxon>
        <taxon>Thermosynechococcaceae</taxon>
        <taxon>Thermosynechococcus</taxon>
    </lineage>
</organism>
<dbReference type="KEGG" id="tel:tll2422"/>
<proteinExistence type="predicted"/>
<accession>Q8DGA1</accession>
<evidence type="ECO:0000313" key="1">
    <source>
        <dbReference type="EMBL" id="BAC09974.1"/>
    </source>
</evidence>
<gene>
    <name evidence="1" type="ordered locus">tll2422</name>
</gene>
<dbReference type="EMBL" id="BA000039">
    <property type="protein sequence ID" value="BAC09974.1"/>
    <property type="molecule type" value="Genomic_DNA"/>
</dbReference>
<dbReference type="InterPro" id="IPR021801">
    <property type="entry name" value="DUF3370"/>
</dbReference>
<dbReference type="STRING" id="197221.gene:10749042"/>
<reference evidence="1 2" key="1">
    <citation type="journal article" date="2002" name="DNA Res.">
        <title>Complete genome structure of the thermophilic cyanobacterium Thermosynechococcus elongatus BP-1.</title>
        <authorList>
            <person name="Nakamura Y."/>
            <person name="Kaneko T."/>
            <person name="Sato S."/>
            <person name="Ikeuchi M."/>
            <person name="Katoh H."/>
            <person name="Sasamoto S."/>
            <person name="Watanabe A."/>
            <person name="Iriguchi M."/>
            <person name="Kawashima K."/>
            <person name="Kimura T."/>
            <person name="Kishida Y."/>
            <person name="Kiyokawa C."/>
            <person name="Kohara M."/>
            <person name="Matsumoto M."/>
            <person name="Matsuno A."/>
            <person name="Nakazaki N."/>
            <person name="Shimpo S."/>
            <person name="Sugimoto M."/>
            <person name="Takeuchi C."/>
            <person name="Yamada M."/>
            <person name="Tabata S."/>
        </authorList>
    </citation>
    <scope>NUCLEOTIDE SEQUENCE [LARGE SCALE GENOMIC DNA]</scope>
    <source>
        <strain evidence="2">IAM M-273 / NIES-2133 / BP-1</strain>
    </source>
</reference>
<keyword evidence="2" id="KW-1185">Reference proteome</keyword>
<sequence>MQFETQFRALYAEQPKLEVCSSCKLYALLSGFSTNLGYTLGMQLLGRNDDPVLTFANCSLTAMLWFGSNMLAPILVAQAALATPPQHSSTVIQEYSPRSNVVVQANAVPLKVLPPEVPSLPSGTAYVTPPHFAYFPQDIRPLPGQLDDVPVFNSNSPEMVRSEGILLSTFPPQGKWQPAAHLNYPLEGRFDVFAHHITQSNRAVSTPTLYLGLLAYNPTDRYVTVRFHQAASFLSTPDAPFRDLPAMVDNPTGFVFSGPGSRVTNQVLRGVRQTFFPSQVTIPPYEARMLANLPLPLPTQFPNAVLNRARAEFILNADSSFGPKLPLIPDTSPFGDVSSSNGRSTLMYLESSGPIYLAQMSMFARMNEQGTERAPTLEEWWAMLHRGQLVTPRDIPPTPPNSSQFGRFFYGRVAGVSRGSRWQATLTDSQTHGQALTIPAPGRAISYGISTLHRGTLGTGQIQSAPMLVRYPDTAYYAHGNYGVHYSLTLPLVNNSHQLQSVVLTLQTPIKQDHRSVVLKFLEPPAPEVFFRGTVRLRFTDDLGQMQERYVHLVQRRGQRGEPLVTLNMRPGEKRNVTVDLLYPPDATPPQVLTVATLLGPSYENTTQVPAAANSLSLTPTP</sequence>
<name>Q8DGA1_THEVB</name>
<dbReference type="Pfam" id="PF11850">
    <property type="entry name" value="DUF3370"/>
    <property type="match status" value="1"/>
</dbReference>
<dbReference type="Proteomes" id="UP000000440">
    <property type="component" value="Chromosome"/>
</dbReference>
<dbReference type="AlphaFoldDB" id="Q8DGA1"/>
<evidence type="ECO:0000313" key="2">
    <source>
        <dbReference type="Proteomes" id="UP000000440"/>
    </source>
</evidence>
<protein>
    <submittedName>
        <fullName evidence="1">Tll2422 protein</fullName>
    </submittedName>
</protein>